<evidence type="ECO:0000313" key="2">
    <source>
        <dbReference type="Proteomes" id="UP000790377"/>
    </source>
</evidence>
<keyword evidence="2" id="KW-1185">Reference proteome</keyword>
<dbReference type="EMBL" id="MU267639">
    <property type="protein sequence ID" value="KAH7912980.1"/>
    <property type="molecule type" value="Genomic_DNA"/>
</dbReference>
<protein>
    <submittedName>
        <fullName evidence="1">Dynein heavy chain domain-containing protein</fullName>
    </submittedName>
</protein>
<gene>
    <name evidence="1" type="ORF">BJ138DRAFT_700715</name>
</gene>
<name>A0ACB8AIG3_9AGAM</name>
<evidence type="ECO:0000313" key="1">
    <source>
        <dbReference type="EMBL" id="KAH7912980.1"/>
    </source>
</evidence>
<reference evidence="1" key="1">
    <citation type="journal article" date="2021" name="New Phytol.">
        <title>Evolutionary innovations through gain and loss of genes in the ectomycorrhizal Boletales.</title>
        <authorList>
            <person name="Wu G."/>
            <person name="Miyauchi S."/>
            <person name="Morin E."/>
            <person name="Kuo A."/>
            <person name="Drula E."/>
            <person name="Varga T."/>
            <person name="Kohler A."/>
            <person name="Feng B."/>
            <person name="Cao Y."/>
            <person name="Lipzen A."/>
            <person name="Daum C."/>
            <person name="Hundley H."/>
            <person name="Pangilinan J."/>
            <person name="Johnson J."/>
            <person name="Barry K."/>
            <person name="LaButti K."/>
            <person name="Ng V."/>
            <person name="Ahrendt S."/>
            <person name="Min B."/>
            <person name="Choi I.G."/>
            <person name="Park H."/>
            <person name="Plett J.M."/>
            <person name="Magnuson J."/>
            <person name="Spatafora J.W."/>
            <person name="Nagy L.G."/>
            <person name="Henrissat B."/>
            <person name="Grigoriev I.V."/>
            <person name="Yang Z.L."/>
            <person name="Xu J."/>
            <person name="Martin F.M."/>
        </authorList>
    </citation>
    <scope>NUCLEOTIDE SEQUENCE</scope>
    <source>
        <strain evidence="1">ATCC 28755</strain>
    </source>
</reference>
<organism evidence="1 2">
    <name type="scientific">Hygrophoropsis aurantiaca</name>
    <dbReference type="NCBI Taxonomy" id="72124"/>
    <lineage>
        <taxon>Eukaryota</taxon>
        <taxon>Fungi</taxon>
        <taxon>Dikarya</taxon>
        <taxon>Basidiomycota</taxon>
        <taxon>Agaricomycotina</taxon>
        <taxon>Agaricomycetes</taxon>
        <taxon>Agaricomycetidae</taxon>
        <taxon>Boletales</taxon>
        <taxon>Coniophorineae</taxon>
        <taxon>Hygrophoropsidaceae</taxon>
        <taxon>Hygrophoropsis</taxon>
    </lineage>
</organism>
<sequence length="335" mass="37372">MSWVQSLPDREPPSWLSLPPTAERVIAVAQGNELLGKLRKMRTLTDDDDDVASTSGPSKGQPSQQPAWMRNLHERCREWLSQLPSTLATLPKQQSNDNPDPLYRLFFREGGIGRKLLDQVQKDLGDVVKVCEGGLKQTNHLRTLMSPPTKGTIPSHWRRYKVPKEMSVSEWIPDLARQLSQLDGITAMQKNLSDVEVWLGGLFFPEAYITATRQAVAHRKRWSLETLHLRLDIGRVNDPGAFIVDGLTLEGAAWDMDTGKLVLNDGEAVRLNPSQIRWIQEEGAEAADSLKADLVTLPVYLNNNRSDVMFTIDLPFDASAGALVAMRAVCLTARS</sequence>
<dbReference type="Proteomes" id="UP000790377">
    <property type="component" value="Unassembled WGS sequence"/>
</dbReference>
<comment type="caution">
    <text evidence="1">The sequence shown here is derived from an EMBL/GenBank/DDBJ whole genome shotgun (WGS) entry which is preliminary data.</text>
</comment>
<accession>A0ACB8AIG3</accession>
<proteinExistence type="predicted"/>